<evidence type="ECO:0000313" key="1">
    <source>
        <dbReference type="Proteomes" id="UP000887565"/>
    </source>
</evidence>
<organism evidence="1 2">
    <name type="scientific">Romanomermis culicivorax</name>
    <name type="common">Nematode worm</name>
    <dbReference type="NCBI Taxonomy" id="13658"/>
    <lineage>
        <taxon>Eukaryota</taxon>
        <taxon>Metazoa</taxon>
        <taxon>Ecdysozoa</taxon>
        <taxon>Nematoda</taxon>
        <taxon>Enoplea</taxon>
        <taxon>Dorylaimia</taxon>
        <taxon>Mermithida</taxon>
        <taxon>Mermithoidea</taxon>
        <taxon>Mermithidae</taxon>
        <taxon>Romanomermis</taxon>
    </lineage>
</organism>
<proteinExistence type="predicted"/>
<evidence type="ECO:0000313" key="2">
    <source>
        <dbReference type="WBParaSite" id="nRc.2.0.1.t40821-RA"/>
    </source>
</evidence>
<accession>A0A915KPZ8</accession>
<sequence length="70" mass="7617">MGSAVEPQSDGPMEDLQVARVPVEANASMPKDPGDATWEPINQFHYGTREKWGLVKEQGEMGSLNSINTS</sequence>
<dbReference type="WBParaSite" id="nRc.2.0.1.t40821-RA">
    <property type="protein sequence ID" value="nRc.2.0.1.t40821-RA"/>
    <property type="gene ID" value="nRc.2.0.1.g40821"/>
</dbReference>
<name>A0A915KPZ8_ROMCU</name>
<dbReference type="Proteomes" id="UP000887565">
    <property type="component" value="Unplaced"/>
</dbReference>
<protein>
    <submittedName>
        <fullName evidence="2">Uncharacterized protein</fullName>
    </submittedName>
</protein>
<dbReference type="AlphaFoldDB" id="A0A915KPZ8"/>
<reference evidence="2" key="1">
    <citation type="submission" date="2022-11" db="UniProtKB">
        <authorList>
            <consortium name="WormBaseParasite"/>
        </authorList>
    </citation>
    <scope>IDENTIFICATION</scope>
</reference>
<keyword evidence="1" id="KW-1185">Reference proteome</keyword>